<dbReference type="EMBL" id="KN833754">
    <property type="protein sequence ID" value="KIK21206.1"/>
    <property type="molecule type" value="Genomic_DNA"/>
</dbReference>
<protein>
    <submittedName>
        <fullName evidence="1">Uncharacterized protein</fullName>
    </submittedName>
</protein>
<name>A0A0C9YWM4_9AGAM</name>
<reference evidence="2" key="2">
    <citation type="submission" date="2015-01" db="EMBL/GenBank/DDBJ databases">
        <title>Evolutionary Origins and Diversification of the Mycorrhizal Mutualists.</title>
        <authorList>
            <consortium name="DOE Joint Genome Institute"/>
            <consortium name="Mycorrhizal Genomics Consortium"/>
            <person name="Kohler A."/>
            <person name="Kuo A."/>
            <person name="Nagy L.G."/>
            <person name="Floudas D."/>
            <person name="Copeland A."/>
            <person name="Barry K.W."/>
            <person name="Cichocki N."/>
            <person name="Veneault-Fourrey C."/>
            <person name="LaButti K."/>
            <person name="Lindquist E.A."/>
            <person name="Lipzen A."/>
            <person name="Lundell T."/>
            <person name="Morin E."/>
            <person name="Murat C."/>
            <person name="Riley R."/>
            <person name="Ohm R."/>
            <person name="Sun H."/>
            <person name="Tunlid A."/>
            <person name="Henrissat B."/>
            <person name="Grigoriev I.V."/>
            <person name="Hibbett D.S."/>
            <person name="Martin F."/>
        </authorList>
    </citation>
    <scope>NUCLEOTIDE SEQUENCE [LARGE SCALE GENOMIC DNA]</scope>
    <source>
        <strain evidence="2">441</strain>
    </source>
</reference>
<evidence type="ECO:0000313" key="2">
    <source>
        <dbReference type="Proteomes" id="UP000054018"/>
    </source>
</evidence>
<evidence type="ECO:0000313" key="1">
    <source>
        <dbReference type="EMBL" id="KIK21206.1"/>
    </source>
</evidence>
<organism evidence="1 2">
    <name type="scientific">Pisolithus microcarpus 441</name>
    <dbReference type="NCBI Taxonomy" id="765257"/>
    <lineage>
        <taxon>Eukaryota</taxon>
        <taxon>Fungi</taxon>
        <taxon>Dikarya</taxon>
        <taxon>Basidiomycota</taxon>
        <taxon>Agaricomycotina</taxon>
        <taxon>Agaricomycetes</taxon>
        <taxon>Agaricomycetidae</taxon>
        <taxon>Boletales</taxon>
        <taxon>Sclerodermatineae</taxon>
        <taxon>Pisolithaceae</taxon>
        <taxon>Pisolithus</taxon>
    </lineage>
</organism>
<dbReference type="AlphaFoldDB" id="A0A0C9YWM4"/>
<dbReference type="Proteomes" id="UP000054018">
    <property type="component" value="Unassembled WGS sequence"/>
</dbReference>
<reference evidence="1 2" key="1">
    <citation type="submission" date="2014-04" db="EMBL/GenBank/DDBJ databases">
        <authorList>
            <consortium name="DOE Joint Genome Institute"/>
            <person name="Kuo A."/>
            <person name="Kohler A."/>
            <person name="Costa M.D."/>
            <person name="Nagy L.G."/>
            <person name="Floudas D."/>
            <person name="Copeland A."/>
            <person name="Barry K.W."/>
            <person name="Cichocki N."/>
            <person name="Veneault-Fourrey C."/>
            <person name="LaButti K."/>
            <person name="Lindquist E.A."/>
            <person name="Lipzen A."/>
            <person name="Lundell T."/>
            <person name="Morin E."/>
            <person name="Murat C."/>
            <person name="Sun H."/>
            <person name="Tunlid A."/>
            <person name="Henrissat B."/>
            <person name="Grigoriev I.V."/>
            <person name="Hibbett D.S."/>
            <person name="Martin F."/>
            <person name="Nordberg H.P."/>
            <person name="Cantor M.N."/>
            <person name="Hua S.X."/>
        </authorList>
    </citation>
    <scope>NUCLEOTIDE SEQUENCE [LARGE SCALE GENOMIC DNA]</scope>
    <source>
        <strain evidence="1 2">441</strain>
    </source>
</reference>
<gene>
    <name evidence="1" type="ORF">PISMIDRAFT_563222</name>
</gene>
<proteinExistence type="predicted"/>
<sequence>MYHQSRMDDTCISSGAPTPCISLRVDARLRVFAHSYPGSILQDEDAFFHPNQRGGGR</sequence>
<dbReference type="HOGENOM" id="CLU_2997372_0_0_1"/>
<accession>A0A0C9YWM4</accession>
<keyword evidence="2" id="KW-1185">Reference proteome</keyword>